<sequence>MALVGDPPSCHTPHCSAIPVCSSKPVNSCGMCSTVWKEDQTIERPSLKPSIFWDCEACAVAERGHVAPTFPTGAELRLAAGTAAMPAERCGHPGDEKQVGGSRTRCAYEDPRLSTPHKIRY</sequence>
<evidence type="ECO:0000313" key="2">
    <source>
        <dbReference type="EMBL" id="KAJ1181607.1"/>
    </source>
</evidence>
<feature type="region of interest" description="Disordered" evidence="1">
    <location>
        <begin position="90"/>
        <end position="121"/>
    </location>
</feature>
<evidence type="ECO:0000256" key="1">
    <source>
        <dbReference type="SAM" id="MobiDB-lite"/>
    </source>
</evidence>
<gene>
    <name evidence="2" type="ORF">NDU88_006812</name>
</gene>
<dbReference type="Proteomes" id="UP001066276">
    <property type="component" value="Chromosome 3_2"/>
</dbReference>
<reference evidence="2" key="1">
    <citation type="journal article" date="2022" name="bioRxiv">
        <title>Sequencing and chromosome-scale assembly of the giantPleurodeles waltlgenome.</title>
        <authorList>
            <person name="Brown T."/>
            <person name="Elewa A."/>
            <person name="Iarovenko S."/>
            <person name="Subramanian E."/>
            <person name="Araus A.J."/>
            <person name="Petzold A."/>
            <person name="Susuki M."/>
            <person name="Suzuki K.-i.T."/>
            <person name="Hayashi T."/>
            <person name="Toyoda A."/>
            <person name="Oliveira C."/>
            <person name="Osipova E."/>
            <person name="Leigh N.D."/>
            <person name="Simon A."/>
            <person name="Yun M.H."/>
        </authorList>
    </citation>
    <scope>NUCLEOTIDE SEQUENCE</scope>
    <source>
        <strain evidence="2">20211129_DDA</strain>
        <tissue evidence="2">Liver</tissue>
    </source>
</reference>
<accession>A0AAV7U1I6</accession>
<dbReference type="AlphaFoldDB" id="A0AAV7U1I6"/>
<comment type="caution">
    <text evidence="2">The sequence shown here is derived from an EMBL/GenBank/DDBJ whole genome shotgun (WGS) entry which is preliminary data.</text>
</comment>
<dbReference type="EMBL" id="JANPWB010000006">
    <property type="protein sequence ID" value="KAJ1181607.1"/>
    <property type="molecule type" value="Genomic_DNA"/>
</dbReference>
<evidence type="ECO:0000313" key="3">
    <source>
        <dbReference type="Proteomes" id="UP001066276"/>
    </source>
</evidence>
<organism evidence="2 3">
    <name type="scientific">Pleurodeles waltl</name>
    <name type="common">Iberian ribbed newt</name>
    <dbReference type="NCBI Taxonomy" id="8319"/>
    <lineage>
        <taxon>Eukaryota</taxon>
        <taxon>Metazoa</taxon>
        <taxon>Chordata</taxon>
        <taxon>Craniata</taxon>
        <taxon>Vertebrata</taxon>
        <taxon>Euteleostomi</taxon>
        <taxon>Amphibia</taxon>
        <taxon>Batrachia</taxon>
        <taxon>Caudata</taxon>
        <taxon>Salamandroidea</taxon>
        <taxon>Salamandridae</taxon>
        <taxon>Pleurodelinae</taxon>
        <taxon>Pleurodeles</taxon>
    </lineage>
</organism>
<protein>
    <submittedName>
        <fullName evidence="2">Uncharacterized protein</fullName>
    </submittedName>
</protein>
<name>A0AAV7U1I6_PLEWA</name>
<keyword evidence="3" id="KW-1185">Reference proteome</keyword>
<proteinExistence type="predicted"/>